<name>A0A6J5MVV2_9CAUD</name>
<reference evidence="1" key="1">
    <citation type="submission" date="2020-04" db="EMBL/GenBank/DDBJ databases">
        <authorList>
            <person name="Chiriac C."/>
            <person name="Salcher M."/>
            <person name="Ghai R."/>
            <person name="Kavagutti S V."/>
        </authorList>
    </citation>
    <scope>NUCLEOTIDE SEQUENCE</scope>
</reference>
<dbReference type="EMBL" id="LR796559">
    <property type="protein sequence ID" value="CAB4151395.1"/>
    <property type="molecule type" value="Genomic_DNA"/>
</dbReference>
<proteinExistence type="predicted"/>
<accession>A0A6J5MVV2</accession>
<protein>
    <submittedName>
        <fullName evidence="1">Uncharacterized protein</fullName>
    </submittedName>
</protein>
<sequence>MIVTEIKTIKIDRECKANPVFISWLNTYGGREHWLFHKVQTKGLITQNAGNFETYISDLSTVRGQITDISKNATPLLTVNCTVDIEDIEGIKTMLYSTCVEILVKENPITWQTVHPQVGSFKLYDTTDLKATLQITLELPYIFIQA</sequence>
<gene>
    <name evidence="1" type="ORF">UFOVP598_17</name>
</gene>
<organism evidence="1">
    <name type="scientific">uncultured Caudovirales phage</name>
    <dbReference type="NCBI Taxonomy" id="2100421"/>
    <lineage>
        <taxon>Viruses</taxon>
        <taxon>Duplodnaviria</taxon>
        <taxon>Heunggongvirae</taxon>
        <taxon>Uroviricota</taxon>
        <taxon>Caudoviricetes</taxon>
        <taxon>Peduoviridae</taxon>
        <taxon>Maltschvirus</taxon>
        <taxon>Maltschvirus maltsch</taxon>
    </lineage>
</organism>
<evidence type="ECO:0000313" key="1">
    <source>
        <dbReference type="EMBL" id="CAB4151395.1"/>
    </source>
</evidence>